<reference evidence="2 3" key="1">
    <citation type="journal article" date="2012" name="PLoS Pathog.">
        <title>Diverse lifestyles and strategies of plant pathogenesis encoded in the genomes of eighteen Dothideomycetes fungi.</title>
        <authorList>
            <person name="Ohm R.A."/>
            <person name="Feau N."/>
            <person name="Henrissat B."/>
            <person name="Schoch C.L."/>
            <person name="Horwitz B.A."/>
            <person name="Barry K.W."/>
            <person name="Condon B.J."/>
            <person name="Copeland A.C."/>
            <person name="Dhillon B."/>
            <person name="Glaser F."/>
            <person name="Hesse C.N."/>
            <person name="Kosti I."/>
            <person name="LaButti K."/>
            <person name="Lindquist E.A."/>
            <person name="Lucas S."/>
            <person name="Salamov A.A."/>
            <person name="Bradshaw R.E."/>
            <person name="Ciuffetti L."/>
            <person name="Hamelin R.C."/>
            <person name="Kema G.H.J."/>
            <person name="Lawrence C."/>
            <person name="Scott J.A."/>
            <person name="Spatafora J.W."/>
            <person name="Turgeon B.G."/>
            <person name="de Wit P.J.G.M."/>
            <person name="Zhong S."/>
            <person name="Goodwin S.B."/>
            <person name="Grigoriev I.V."/>
        </authorList>
    </citation>
    <scope>NUCLEOTIDE SEQUENCE [LARGE SCALE GENOMIC DNA]</scope>
    <source>
        <strain evidence="3">28A</strain>
    </source>
</reference>
<dbReference type="Proteomes" id="UP000016935">
    <property type="component" value="Unassembled WGS sequence"/>
</dbReference>
<protein>
    <submittedName>
        <fullName evidence="2">Uncharacterized protein</fullName>
    </submittedName>
</protein>
<feature type="compositionally biased region" description="Polar residues" evidence="1">
    <location>
        <begin position="391"/>
        <end position="404"/>
    </location>
</feature>
<feature type="region of interest" description="Disordered" evidence="1">
    <location>
        <begin position="370"/>
        <end position="409"/>
    </location>
</feature>
<feature type="region of interest" description="Disordered" evidence="1">
    <location>
        <begin position="241"/>
        <end position="309"/>
    </location>
</feature>
<proteinExistence type="predicted"/>
<evidence type="ECO:0000313" key="2">
    <source>
        <dbReference type="EMBL" id="EOA91850.1"/>
    </source>
</evidence>
<feature type="compositionally biased region" description="Polar residues" evidence="1">
    <location>
        <begin position="261"/>
        <end position="283"/>
    </location>
</feature>
<accession>R0J4I1</accession>
<name>R0J4I1_EXST2</name>
<dbReference type="HOGENOM" id="CLU_478153_0_0_1"/>
<gene>
    <name evidence="2" type="ORF">SETTUDRAFT_30353</name>
</gene>
<evidence type="ECO:0000313" key="3">
    <source>
        <dbReference type="Proteomes" id="UP000016935"/>
    </source>
</evidence>
<reference evidence="2 3" key="2">
    <citation type="journal article" date="2013" name="PLoS Genet.">
        <title>Comparative genome structure, secondary metabolite, and effector coding capacity across Cochliobolus pathogens.</title>
        <authorList>
            <person name="Condon B.J."/>
            <person name="Leng Y."/>
            <person name="Wu D."/>
            <person name="Bushley K.E."/>
            <person name="Ohm R.A."/>
            <person name="Otillar R."/>
            <person name="Martin J."/>
            <person name="Schackwitz W."/>
            <person name="Grimwood J."/>
            <person name="MohdZainudin N."/>
            <person name="Xue C."/>
            <person name="Wang R."/>
            <person name="Manning V.A."/>
            <person name="Dhillon B."/>
            <person name="Tu Z.J."/>
            <person name="Steffenson B.J."/>
            <person name="Salamov A."/>
            <person name="Sun H."/>
            <person name="Lowry S."/>
            <person name="LaButti K."/>
            <person name="Han J."/>
            <person name="Copeland A."/>
            <person name="Lindquist E."/>
            <person name="Barry K."/>
            <person name="Schmutz J."/>
            <person name="Baker S.E."/>
            <person name="Ciuffetti L.M."/>
            <person name="Grigoriev I.V."/>
            <person name="Zhong S."/>
            <person name="Turgeon B.G."/>
        </authorList>
    </citation>
    <scope>NUCLEOTIDE SEQUENCE [LARGE SCALE GENOMIC DNA]</scope>
    <source>
        <strain evidence="3">28A</strain>
    </source>
</reference>
<feature type="compositionally biased region" description="Low complexity" evidence="1">
    <location>
        <begin position="289"/>
        <end position="306"/>
    </location>
</feature>
<feature type="region of interest" description="Disordered" evidence="1">
    <location>
        <begin position="546"/>
        <end position="578"/>
    </location>
</feature>
<dbReference type="OrthoDB" id="3644322at2759"/>
<feature type="compositionally biased region" description="Polar residues" evidence="1">
    <location>
        <begin position="546"/>
        <end position="557"/>
    </location>
</feature>
<dbReference type="GeneID" id="19403428"/>
<dbReference type="EMBL" id="KB908481">
    <property type="protein sequence ID" value="EOA91850.1"/>
    <property type="molecule type" value="Genomic_DNA"/>
</dbReference>
<evidence type="ECO:0000256" key="1">
    <source>
        <dbReference type="SAM" id="MobiDB-lite"/>
    </source>
</evidence>
<keyword evidence="3" id="KW-1185">Reference proteome</keyword>
<dbReference type="RefSeq" id="XP_008020220.1">
    <property type="nucleotide sequence ID" value="XM_008022029.1"/>
</dbReference>
<dbReference type="AlphaFoldDB" id="R0J4I1"/>
<organism evidence="2 3">
    <name type="scientific">Exserohilum turcicum (strain 28A)</name>
    <name type="common">Northern leaf blight fungus</name>
    <name type="synonym">Setosphaeria turcica</name>
    <dbReference type="NCBI Taxonomy" id="671987"/>
    <lineage>
        <taxon>Eukaryota</taxon>
        <taxon>Fungi</taxon>
        <taxon>Dikarya</taxon>
        <taxon>Ascomycota</taxon>
        <taxon>Pezizomycotina</taxon>
        <taxon>Dothideomycetes</taxon>
        <taxon>Pleosporomycetidae</taxon>
        <taxon>Pleosporales</taxon>
        <taxon>Pleosporineae</taxon>
        <taxon>Pleosporaceae</taxon>
        <taxon>Exserohilum</taxon>
    </lineage>
</organism>
<sequence>MDAPDSYAVHRTAPQSPAQEVVEHQLAIRAEPEQGGLEQGGLEQVYSSHQPPNLYQLVYKFLDNIKLRFGEDSFEVTSIWDALAEFRASRKSKNDTLAIIEFSLSNHNDLKRDLRDVLFHPEALQRPSIFDVGSDQAIQLPAPQFLQPVHQPQMYLPTGSWYQDRQNYPLANLSNGQPWSSGAPNLLPNHVQSFAANYPDTSAHYDQSHAPQATFQHTVATSMNSPSILGVPTAVPIGQAFDEMPATPDHHHGVIGDEVSQEATDSQSPESASQVSVSHTNMAPPTVPLQPKSKAQAKQSQPDSASGPYIHGLCGKGFSSRSRVKKHHWGYRLDDLDTTTGCWAKYGKPNVNWNDHPSCKEGTKVLHQAKKTSRTTAKQEELQEQPKMAPPTSTLQDLSGSAPPTSILHEDHQDASQDMGFYHSQQPPSQSSFDSLLSAVNVASRIDAPQPQEPIHSVVCHLDAQAAAAENSRQYVTDWQNASTGNGEEAVAMDQHHVYSTADLGTSYPLGGFHVPLEVALPMSGGSHVHTSSMYSPRSGNWIGNHVSTFDGSTQDSRAPPDLPAPVSPDPYERSREI</sequence>